<dbReference type="Pfam" id="PF04325">
    <property type="entry name" value="DUF465"/>
    <property type="match status" value="1"/>
</dbReference>
<evidence type="ECO:0000313" key="2">
    <source>
        <dbReference type="Proteomes" id="UP001333710"/>
    </source>
</evidence>
<sequence>MSIENHSLAAELPEFKDQIHNLKMNDNHFRNLHEKYNDVEHEIHRIEVGAENTSDDYLHERKKQRLLLKDELLAIIKKSQ</sequence>
<gene>
    <name evidence="1" type="ORF">MACH26_38370</name>
</gene>
<dbReference type="RefSeq" id="WP_338294389.1">
    <property type="nucleotide sequence ID" value="NZ_AP027272.1"/>
</dbReference>
<organism evidence="1 2">
    <name type="scientific">Planctobacterium marinum</name>
    <dbReference type="NCBI Taxonomy" id="1631968"/>
    <lineage>
        <taxon>Bacteria</taxon>
        <taxon>Pseudomonadati</taxon>
        <taxon>Pseudomonadota</taxon>
        <taxon>Gammaproteobacteria</taxon>
        <taxon>Alteromonadales</taxon>
        <taxon>Alteromonadaceae</taxon>
        <taxon>Planctobacterium</taxon>
    </lineage>
</organism>
<proteinExistence type="predicted"/>
<dbReference type="InterPro" id="IPR038444">
    <property type="entry name" value="DUF465_sf"/>
</dbReference>
<protein>
    <submittedName>
        <fullName evidence="1">GTP-binding protein</fullName>
    </submittedName>
</protein>
<evidence type="ECO:0000313" key="1">
    <source>
        <dbReference type="EMBL" id="BDX08316.1"/>
    </source>
</evidence>
<dbReference type="Gene3D" id="6.10.280.50">
    <property type="match status" value="1"/>
</dbReference>
<name>A0AA48HKX1_9ALTE</name>
<dbReference type="InterPro" id="IPR007420">
    <property type="entry name" value="DUF465"/>
</dbReference>
<dbReference type="Proteomes" id="UP001333710">
    <property type="component" value="Chromosome"/>
</dbReference>
<accession>A0AA48HKX1</accession>
<dbReference type="AlphaFoldDB" id="A0AA48HKX1"/>
<dbReference type="EMBL" id="AP027272">
    <property type="protein sequence ID" value="BDX08316.1"/>
    <property type="molecule type" value="Genomic_DNA"/>
</dbReference>
<reference evidence="1" key="1">
    <citation type="submission" date="2023-01" db="EMBL/GenBank/DDBJ databases">
        <title>Complete genome sequence of Planctobacterium marinum strain Dej080120_11.</title>
        <authorList>
            <person name="Ueki S."/>
            <person name="Maruyama F."/>
        </authorList>
    </citation>
    <scope>NUCLEOTIDE SEQUENCE</scope>
    <source>
        <strain evidence="1">Dej080120_11</strain>
    </source>
</reference>
<dbReference type="KEGG" id="pmaw:MACH26_38370"/>
<keyword evidence="2" id="KW-1185">Reference proteome</keyword>